<dbReference type="GO" id="GO:0004630">
    <property type="term" value="F:phospholipase D activity"/>
    <property type="evidence" value="ECO:0007669"/>
    <property type="project" value="UniProtKB-EC"/>
</dbReference>
<keyword evidence="9" id="KW-0812">Transmembrane</keyword>
<gene>
    <name evidence="11" type="ORF">L1049_006555</name>
</gene>
<keyword evidence="12" id="KW-1185">Reference proteome</keyword>
<dbReference type="InterPro" id="IPR015679">
    <property type="entry name" value="PLipase_D_fam"/>
</dbReference>
<name>A0AAP0WTW4_LIQFO</name>
<comment type="catalytic activity">
    <reaction evidence="1">
        <text>a 1,2-diacyl-sn-glycero-3-phosphocholine + H2O = a 1,2-diacyl-sn-glycero-3-phosphate + choline + H(+)</text>
        <dbReference type="Rhea" id="RHEA:14445"/>
        <dbReference type="ChEBI" id="CHEBI:15354"/>
        <dbReference type="ChEBI" id="CHEBI:15377"/>
        <dbReference type="ChEBI" id="CHEBI:15378"/>
        <dbReference type="ChEBI" id="CHEBI:57643"/>
        <dbReference type="ChEBI" id="CHEBI:58608"/>
        <dbReference type="EC" id="3.1.4.4"/>
    </reaction>
</comment>
<dbReference type="Pfam" id="PF00614">
    <property type="entry name" value="PLDc"/>
    <property type="match status" value="1"/>
</dbReference>
<keyword evidence="9" id="KW-0472">Membrane</keyword>
<comment type="caution">
    <text evidence="11">The sequence shown here is derived from an EMBL/GenBank/DDBJ whole genome shotgun (WGS) entry which is preliminary data.</text>
</comment>
<evidence type="ECO:0000259" key="10">
    <source>
        <dbReference type="PROSITE" id="PS50035"/>
    </source>
</evidence>
<evidence type="ECO:0000256" key="7">
    <source>
        <dbReference type="ARBA" id="ARBA00022963"/>
    </source>
</evidence>
<evidence type="ECO:0000256" key="5">
    <source>
        <dbReference type="ARBA" id="ARBA00022801"/>
    </source>
</evidence>
<evidence type="ECO:0000256" key="8">
    <source>
        <dbReference type="ARBA" id="ARBA00023098"/>
    </source>
</evidence>
<evidence type="ECO:0000313" key="11">
    <source>
        <dbReference type="EMBL" id="KAK9277016.1"/>
    </source>
</evidence>
<accession>A0AAP0WTW4</accession>
<dbReference type="Proteomes" id="UP001415857">
    <property type="component" value="Unassembled WGS sequence"/>
</dbReference>
<dbReference type="GO" id="GO:0005886">
    <property type="term" value="C:plasma membrane"/>
    <property type="evidence" value="ECO:0007669"/>
    <property type="project" value="TreeGrafter"/>
</dbReference>
<dbReference type="GO" id="GO:0009395">
    <property type="term" value="P:phospholipid catabolic process"/>
    <property type="evidence" value="ECO:0007669"/>
    <property type="project" value="TreeGrafter"/>
</dbReference>
<keyword evidence="8" id="KW-0443">Lipid metabolism</keyword>
<dbReference type="InterPro" id="IPR024632">
    <property type="entry name" value="PLipase_D_C"/>
</dbReference>
<keyword evidence="5" id="KW-0378">Hydrolase</keyword>
<feature type="domain" description="PLD phosphodiesterase" evidence="10">
    <location>
        <begin position="394"/>
        <end position="421"/>
    </location>
</feature>
<dbReference type="AlphaFoldDB" id="A0AAP0WTW4"/>
<protein>
    <recommendedName>
        <fullName evidence="2">phospholipase D</fullName>
        <ecNumber evidence="2">3.1.4.4</ecNumber>
    </recommendedName>
</protein>
<dbReference type="EMBL" id="JBBPBK010000010">
    <property type="protein sequence ID" value="KAK9277016.1"/>
    <property type="molecule type" value="Genomic_DNA"/>
</dbReference>
<evidence type="ECO:0000313" key="12">
    <source>
        <dbReference type="Proteomes" id="UP001415857"/>
    </source>
</evidence>
<evidence type="ECO:0000256" key="3">
    <source>
        <dbReference type="ARBA" id="ARBA00022723"/>
    </source>
</evidence>
<dbReference type="InterPro" id="IPR001736">
    <property type="entry name" value="PLipase_D/transphosphatidylase"/>
</dbReference>
<dbReference type="EC" id="3.1.4.4" evidence="2"/>
<evidence type="ECO:0000256" key="9">
    <source>
        <dbReference type="SAM" id="Phobius"/>
    </source>
</evidence>
<evidence type="ECO:0000256" key="6">
    <source>
        <dbReference type="ARBA" id="ARBA00022837"/>
    </source>
</evidence>
<dbReference type="Pfam" id="PF12357">
    <property type="entry name" value="PLD_C"/>
    <property type="match status" value="1"/>
</dbReference>
<evidence type="ECO:0000256" key="1">
    <source>
        <dbReference type="ARBA" id="ARBA00000798"/>
    </source>
</evidence>
<keyword evidence="3" id="KW-0479">Metal-binding</keyword>
<keyword evidence="6" id="KW-0106">Calcium</keyword>
<dbReference type="PANTHER" id="PTHR18896:SF130">
    <property type="entry name" value="PHOSPHOLIPASE D GAMMA 2-RELATED"/>
    <property type="match status" value="1"/>
</dbReference>
<sequence length="514" mass="59120">MVKQRIPSWGIFSKPSHRMARECCSLCGMILLLGAFWVIIRMGSCKPMMRRLVVFLNTLQYKCYFVPDLLEEEIAGPKFACFKPLLFGYQEAETIYTHHQKTVIVDANAVVPVLKIFFFSFYYSMIYLGPAVGYPREPWHDLHCRIDGPTAYNILTNFEERWLKASKPHGLKKLKASYDDALLKIERIPDIVGMADAYCLSEDDLEAWHVQVFRSIDSNSVKGFLKDPKDATDRNLVCGKNVLIDMSIHTAYVKAIRAAQHFIYIENQYFLGSSYSWDSYRDLAYILFARANNLMPTEIALKIAKKIRANKRFAAYIVIPMWPEGVPTSIPTQRILFWQALVEVGLEHKYEPLDYLNFSCLSNREAADGDDTLGVGNTIAPNGLQALTRKSRRFMIYVYSKGMIVDNEYVILGSANINQHSMEGTRDTEIAMGAYQPHYTWANKLSSPHGQIYGYRKSLWAEHIGMLEECFKQLESLECVRQVRSFSELNWRQFATQEVTEMKGHLLKYPVEVD</sequence>
<dbReference type="PROSITE" id="PS50035">
    <property type="entry name" value="PLD"/>
    <property type="match status" value="1"/>
</dbReference>
<dbReference type="PANTHER" id="PTHR18896">
    <property type="entry name" value="PHOSPHOLIPASE D"/>
    <property type="match status" value="1"/>
</dbReference>
<proteinExistence type="predicted"/>
<dbReference type="GO" id="GO:0046872">
    <property type="term" value="F:metal ion binding"/>
    <property type="evidence" value="ECO:0007669"/>
    <property type="project" value="UniProtKB-KW"/>
</dbReference>
<dbReference type="SUPFAM" id="SSF56024">
    <property type="entry name" value="Phospholipase D/nuclease"/>
    <property type="match status" value="2"/>
</dbReference>
<evidence type="ECO:0000256" key="2">
    <source>
        <dbReference type="ARBA" id="ARBA00012027"/>
    </source>
</evidence>
<feature type="transmembrane region" description="Helical" evidence="9">
    <location>
        <begin position="20"/>
        <end position="40"/>
    </location>
</feature>
<reference evidence="11 12" key="1">
    <citation type="journal article" date="2024" name="Plant J.">
        <title>Genome sequences and population genomics reveal climatic adaptation and genomic divergence between two closely related sweetgum species.</title>
        <authorList>
            <person name="Xu W.Q."/>
            <person name="Ren C.Q."/>
            <person name="Zhang X.Y."/>
            <person name="Comes H.P."/>
            <person name="Liu X.H."/>
            <person name="Li Y.G."/>
            <person name="Kettle C.J."/>
            <person name="Jalonen R."/>
            <person name="Gaisberger H."/>
            <person name="Ma Y.Z."/>
            <person name="Qiu Y.X."/>
        </authorList>
    </citation>
    <scope>NUCLEOTIDE SEQUENCE [LARGE SCALE GENOMIC DNA]</scope>
    <source>
        <strain evidence="11">Hangzhou</strain>
    </source>
</reference>
<organism evidence="11 12">
    <name type="scientific">Liquidambar formosana</name>
    <name type="common">Formosan gum</name>
    <dbReference type="NCBI Taxonomy" id="63359"/>
    <lineage>
        <taxon>Eukaryota</taxon>
        <taxon>Viridiplantae</taxon>
        <taxon>Streptophyta</taxon>
        <taxon>Embryophyta</taxon>
        <taxon>Tracheophyta</taxon>
        <taxon>Spermatophyta</taxon>
        <taxon>Magnoliopsida</taxon>
        <taxon>eudicotyledons</taxon>
        <taxon>Gunneridae</taxon>
        <taxon>Pentapetalae</taxon>
        <taxon>Saxifragales</taxon>
        <taxon>Altingiaceae</taxon>
        <taxon>Liquidambar</taxon>
    </lineage>
</organism>
<keyword evidence="9" id="KW-1133">Transmembrane helix</keyword>
<dbReference type="Gene3D" id="3.30.870.10">
    <property type="entry name" value="Endonuclease Chain A"/>
    <property type="match status" value="2"/>
</dbReference>
<dbReference type="SMART" id="SM00155">
    <property type="entry name" value="PLDc"/>
    <property type="match status" value="1"/>
</dbReference>
<evidence type="ECO:0000256" key="4">
    <source>
        <dbReference type="ARBA" id="ARBA00022737"/>
    </source>
</evidence>
<keyword evidence="7" id="KW-0442">Lipid degradation</keyword>
<keyword evidence="4" id="KW-0677">Repeat</keyword>